<reference evidence="3 4" key="1">
    <citation type="submission" date="2018-11" db="EMBL/GenBank/DDBJ databases">
        <title>Genome sequence of Saitozyma podzolica DSM 27192.</title>
        <authorList>
            <person name="Aliyu H."/>
            <person name="Gorte O."/>
            <person name="Ochsenreither K."/>
        </authorList>
    </citation>
    <scope>NUCLEOTIDE SEQUENCE [LARGE SCALE GENOMIC DNA]</scope>
    <source>
        <strain evidence="3 4">DSM 27192</strain>
    </source>
</reference>
<feature type="region of interest" description="Disordered" evidence="2">
    <location>
        <begin position="672"/>
        <end position="702"/>
    </location>
</feature>
<accession>A0A427YP13</accession>
<dbReference type="PANTHER" id="PTHR47447:SF17">
    <property type="entry name" value="OS12G0638900 PROTEIN"/>
    <property type="match status" value="1"/>
</dbReference>
<name>A0A427YP13_9TREE</name>
<proteinExistence type="predicted"/>
<keyword evidence="4" id="KW-1185">Reference proteome</keyword>
<dbReference type="EMBL" id="RSCD01000005">
    <property type="protein sequence ID" value="RSH92815.1"/>
    <property type="molecule type" value="Genomic_DNA"/>
</dbReference>
<dbReference type="STRING" id="1890683.A0A427YP13"/>
<dbReference type="AlphaFoldDB" id="A0A427YP13"/>
<dbReference type="InterPro" id="IPR011990">
    <property type="entry name" value="TPR-like_helical_dom_sf"/>
</dbReference>
<feature type="compositionally biased region" description="Basic and acidic residues" evidence="2">
    <location>
        <begin position="678"/>
        <end position="696"/>
    </location>
</feature>
<organism evidence="3 4">
    <name type="scientific">Saitozyma podzolica</name>
    <dbReference type="NCBI Taxonomy" id="1890683"/>
    <lineage>
        <taxon>Eukaryota</taxon>
        <taxon>Fungi</taxon>
        <taxon>Dikarya</taxon>
        <taxon>Basidiomycota</taxon>
        <taxon>Agaricomycotina</taxon>
        <taxon>Tremellomycetes</taxon>
        <taxon>Tremellales</taxon>
        <taxon>Trimorphomycetaceae</taxon>
        <taxon>Saitozyma</taxon>
    </lineage>
</organism>
<feature type="region of interest" description="Disordered" evidence="2">
    <location>
        <begin position="531"/>
        <end position="554"/>
    </location>
</feature>
<evidence type="ECO:0000313" key="4">
    <source>
        <dbReference type="Proteomes" id="UP000279259"/>
    </source>
</evidence>
<sequence>MMSIRYCSPALRLYKSAGTPALIGRQPPPFTREYHGDPGPSTVRLSRSRLEKRRLRDTALEQTGTGTGSGRRTGAVGGLDSLNMLLDGPPAPRRRADREGPTPTPRSQGVRNNHEHGAAGGRQRGEGFNTAEKPNPPSQRIGNVAKPSNPPSRSRSNQDPFETSGRIKAALAKASFPLTSAQVDELLGIVTTTPAKAVNAPVWNLVLAALGRDGKYDRMWKAFNQVSGVGLLRHLRLLRVDVIPPSRARVPCCQEQEFHADGCAQMKKRGVKPTSRTYTTLLNAYASIPHSGIVALKSTTSPPEPRTLSRVSIIFAQAQSHIKSRLALQPSSLGSVSEDVGLALPSGESVETEEIDEEINIGPTNAYLKFLARYGMFGEMEKIYLSMDASGVLAPDVITYTTMFHALRTAHARRAQRQGKQSESGEREIGNGANGASGVSPRAEGDVAETVAIGPAARLLWDQAVRRAGQKGSPGQAFKIDNDLAILAVQCLSLGRPEDQRLAVALIPHLWSLPQLADTTVASKTFVPTSASSAAASSPDSPPSPRILPSNANPSLPSHMSTLPTLPLTLPIATSVLSTLIQAQKPTLAAHYAHVFLLHPALRRPDRPFLSRAIRAFADTGDVAAVLSVLERMPYGWGREVWGDALTAARWAGDWAGAKEIWKRMTGRLPGNDFDPITARREGQKKANQSRERSESRIIGGNTYDPSNKTMSLLLKVSLNKGNRDVQTVLDTFESYGVDFFFPASASASGIGSEDGAGPSARKEDKADVVWKKELAKDVTRAGERVLEKEQDADRRERIGRMLRSVAARS</sequence>
<dbReference type="PANTHER" id="PTHR47447">
    <property type="entry name" value="OS03G0856100 PROTEIN"/>
    <property type="match status" value="1"/>
</dbReference>
<feature type="region of interest" description="Disordered" evidence="2">
    <location>
        <begin position="748"/>
        <end position="767"/>
    </location>
</feature>
<feature type="region of interest" description="Disordered" evidence="2">
    <location>
        <begin position="20"/>
        <end position="162"/>
    </location>
</feature>
<evidence type="ECO:0000256" key="1">
    <source>
        <dbReference type="ARBA" id="ARBA00022737"/>
    </source>
</evidence>
<dbReference type="Proteomes" id="UP000279259">
    <property type="component" value="Unassembled WGS sequence"/>
</dbReference>
<gene>
    <name evidence="3" type="ORF">EHS25_008261</name>
</gene>
<evidence type="ECO:0000313" key="3">
    <source>
        <dbReference type="EMBL" id="RSH92815.1"/>
    </source>
</evidence>
<keyword evidence="1" id="KW-0677">Repeat</keyword>
<feature type="region of interest" description="Disordered" evidence="2">
    <location>
        <begin position="411"/>
        <end position="443"/>
    </location>
</feature>
<dbReference type="Gene3D" id="1.25.40.10">
    <property type="entry name" value="Tetratricopeptide repeat domain"/>
    <property type="match status" value="1"/>
</dbReference>
<feature type="compositionally biased region" description="Gly residues" evidence="2">
    <location>
        <begin position="65"/>
        <end position="77"/>
    </location>
</feature>
<protein>
    <submittedName>
        <fullName evidence="3">Uncharacterized protein</fullName>
    </submittedName>
</protein>
<evidence type="ECO:0000256" key="2">
    <source>
        <dbReference type="SAM" id="MobiDB-lite"/>
    </source>
</evidence>
<dbReference type="OrthoDB" id="185373at2759"/>
<comment type="caution">
    <text evidence="3">The sequence shown here is derived from an EMBL/GenBank/DDBJ whole genome shotgun (WGS) entry which is preliminary data.</text>
</comment>